<evidence type="ECO:0000313" key="2">
    <source>
        <dbReference type="EMBL" id="HGV56023.1"/>
    </source>
</evidence>
<dbReference type="PANTHER" id="PTHR39081">
    <property type="entry name" value="MUT7-C DOMAIN-CONTAINING PROTEIN"/>
    <property type="match status" value="1"/>
</dbReference>
<proteinExistence type="predicted"/>
<accession>A0A832GMZ8</accession>
<dbReference type="Pfam" id="PF01927">
    <property type="entry name" value="Mut7-C"/>
    <property type="match status" value="1"/>
</dbReference>
<dbReference type="AlphaFoldDB" id="A0A832GMZ8"/>
<dbReference type="InterPro" id="IPR002782">
    <property type="entry name" value="Mut7-C_RNAse_dom"/>
</dbReference>
<dbReference type="EMBL" id="DSZU01000147">
    <property type="protein sequence ID" value="HGV56023.1"/>
    <property type="molecule type" value="Genomic_DNA"/>
</dbReference>
<protein>
    <recommendedName>
        <fullName evidence="1">Mut7-C RNAse domain-containing protein</fullName>
    </recommendedName>
</protein>
<evidence type="ECO:0000259" key="1">
    <source>
        <dbReference type="Pfam" id="PF01927"/>
    </source>
</evidence>
<name>A0A832GMZ8_9BACT</name>
<comment type="caution">
    <text evidence="2">The sequence shown here is derived from an EMBL/GenBank/DDBJ whole genome shotgun (WGS) entry which is preliminary data.</text>
</comment>
<organism evidence="2">
    <name type="scientific">Caldimicrobium thiodismutans</name>
    <dbReference type="NCBI Taxonomy" id="1653476"/>
    <lineage>
        <taxon>Bacteria</taxon>
        <taxon>Pseudomonadati</taxon>
        <taxon>Thermodesulfobacteriota</taxon>
        <taxon>Thermodesulfobacteria</taxon>
        <taxon>Thermodesulfobacteriales</taxon>
        <taxon>Thermodesulfobacteriaceae</taxon>
        <taxon>Caldimicrobium</taxon>
    </lineage>
</organism>
<reference evidence="2" key="1">
    <citation type="journal article" date="2020" name="mSystems">
        <title>Genome- and Community-Level Interaction Insights into Carbon Utilization and Element Cycling Functions of Hydrothermarchaeota in Hydrothermal Sediment.</title>
        <authorList>
            <person name="Zhou Z."/>
            <person name="Liu Y."/>
            <person name="Xu W."/>
            <person name="Pan J."/>
            <person name="Luo Z.H."/>
            <person name="Li M."/>
        </authorList>
    </citation>
    <scope>NUCLEOTIDE SEQUENCE [LARGE SCALE GENOMIC DNA]</scope>
    <source>
        <strain evidence="2">SpSt-605</strain>
    </source>
</reference>
<dbReference type="PANTHER" id="PTHR39081:SF1">
    <property type="entry name" value="MUT7-C RNASE DOMAIN-CONTAINING PROTEIN"/>
    <property type="match status" value="1"/>
</dbReference>
<sequence>MDFNFFLEASLAGLGKWLRFMGYSTELAQGKIDQKTIQSKTDKFFLITSPETAKLLDKAGLPYLLLPKGPLSSQIFFLKHKLNLKLTLTLDICTLCGSKLIPVKKEDFKERIPPKVREAYQEFNYCPHCDKLYWEGDHVKRLKKKFKELLKGVSQASSKGHQ</sequence>
<gene>
    <name evidence="2" type="ORF">ENT73_08110</name>
</gene>
<feature type="domain" description="Mut7-C RNAse" evidence="1">
    <location>
        <begin position="5"/>
        <end position="145"/>
    </location>
</feature>